<dbReference type="InterPro" id="IPR027417">
    <property type="entry name" value="P-loop_NTPase"/>
</dbReference>
<reference evidence="2 3" key="1">
    <citation type="submission" date="2020-07" db="EMBL/GenBank/DDBJ databases">
        <title>Sequencing the genomes of 1000 actinobacteria strains.</title>
        <authorList>
            <person name="Klenk H.-P."/>
        </authorList>
    </citation>
    <scope>NUCLEOTIDE SEQUENCE [LARGE SCALE GENOMIC DNA]</scope>
    <source>
        <strain evidence="2 3">DSM 18448</strain>
    </source>
</reference>
<feature type="domain" description="Sulfotransferase" evidence="1">
    <location>
        <begin position="3"/>
        <end position="181"/>
    </location>
</feature>
<evidence type="ECO:0000259" key="1">
    <source>
        <dbReference type="Pfam" id="PF00685"/>
    </source>
</evidence>
<dbReference type="InterPro" id="IPR000863">
    <property type="entry name" value="Sulfotransferase_dom"/>
</dbReference>
<dbReference type="Gene3D" id="3.40.50.300">
    <property type="entry name" value="P-loop containing nucleotide triphosphate hydrolases"/>
    <property type="match status" value="1"/>
</dbReference>
<dbReference type="Proteomes" id="UP000579605">
    <property type="component" value="Unassembled WGS sequence"/>
</dbReference>
<organism evidence="2 3">
    <name type="scientific">Actinopolymorpha rutila</name>
    <dbReference type="NCBI Taxonomy" id="446787"/>
    <lineage>
        <taxon>Bacteria</taxon>
        <taxon>Bacillati</taxon>
        <taxon>Actinomycetota</taxon>
        <taxon>Actinomycetes</taxon>
        <taxon>Propionibacteriales</taxon>
        <taxon>Actinopolymorphaceae</taxon>
        <taxon>Actinopolymorpha</taxon>
    </lineage>
</organism>
<dbReference type="AlphaFoldDB" id="A0A852Z6Z2"/>
<name>A0A852Z6Z2_9ACTN</name>
<gene>
    <name evidence="2" type="ORF">F4554_000613</name>
</gene>
<dbReference type="Pfam" id="PF00685">
    <property type="entry name" value="Sulfotransfer_1"/>
    <property type="match status" value="1"/>
</dbReference>
<proteinExistence type="predicted"/>
<dbReference type="EMBL" id="JACBZH010000001">
    <property type="protein sequence ID" value="NYH87975.1"/>
    <property type="molecule type" value="Genomic_DNA"/>
</dbReference>
<dbReference type="SUPFAM" id="SSF52540">
    <property type="entry name" value="P-loop containing nucleoside triphosphate hydrolases"/>
    <property type="match status" value="1"/>
</dbReference>
<protein>
    <recommendedName>
        <fullName evidence="1">Sulfotransferase domain-containing protein</fullName>
    </recommendedName>
</protein>
<accession>A0A852Z6Z2</accession>
<keyword evidence="3" id="KW-1185">Reference proteome</keyword>
<sequence length="248" mass="28459">MIVWLASYPRSGNTFFRIVLNRLYGLRTCVVYEVDGVAERVGSELVGFQERPDDISRMRESDEVFVLKTHNQTRHSPVRGDDRVVYLVRDGRDSVVSEAHLRSDVGTTGERSGPDLLTEERRRRFETELRQAITRPTKRGVGKWGTNVLSWSRWPRWSASRHVVVRYEHLIREPAEVVRQAVDLVLPDVPPIAGADIPSFAELHRLDGGFFRRGSVGSHRDELPAHLEELFWAQPDNSEAMRMLGYAR</sequence>
<dbReference type="GO" id="GO:0008146">
    <property type="term" value="F:sulfotransferase activity"/>
    <property type="evidence" value="ECO:0007669"/>
    <property type="project" value="InterPro"/>
</dbReference>
<evidence type="ECO:0000313" key="2">
    <source>
        <dbReference type="EMBL" id="NYH87975.1"/>
    </source>
</evidence>
<dbReference type="RefSeq" id="WP_179785951.1">
    <property type="nucleotide sequence ID" value="NZ_BAAARR010000004.1"/>
</dbReference>
<evidence type="ECO:0000313" key="3">
    <source>
        <dbReference type="Proteomes" id="UP000579605"/>
    </source>
</evidence>
<comment type="caution">
    <text evidence="2">The sequence shown here is derived from an EMBL/GenBank/DDBJ whole genome shotgun (WGS) entry which is preliminary data.</text>
</comment>